<dbReference type="AlphaFoldDB" id="A0A120IAW2"/>
<dbReference type="Gene3D" id="3.40.710.10">
    <property type="entry name" value="DD-peptidase/beta-lactamase superfamily"/>
    <property type="match status" value="1"/>
</dbReference>
<dbReference type="InterPro" id="IPR018044">
    <property type="entry name" value="Peptidase_S11"/>
</dbReference>
<keyword evidence="2" id="KW-0732">Signal</keyword>
<protein>
    <submittedName>
        <fullName evidence="8">Uncharacterized protein</fullName>
    </submittedName>
</protein>
<dbReference type="GO" id="GO:0006508">
    <property type="term" value="P:proteolysis"/>
    <property type="evidence" value="ECO:0007669"/>
    <property type="project" value="InterPro"/>
</dbReference>
<dbReference type="GO" id="GO:0071555">
    <property type="term" value="P:cell wall organization"/>
    <property type="evidence" value="ECO:0007669"/>
    <property type="project" value="UniProtKB-KW"/>
</dbReference>
<dbReference type="PANTHER" id="PTHR35333">
    <property type="entry name" value="BETA-LACTAMASE"/>
    <property type="match status" value="1"/>
</dbReference>
<dbReference type="GO" id="GO:0046677">
    <property type="term" value="P:response to antibiotic"/>
    <property type="evidence" value="ECO:0007669"/>
    <property type="project" value="InterPro"/>
</dbReference>
<dbReference type="GO" id="GO:0008360">
    <property type="term" value="P:regulation of cell shape"/>
    <property type="evidence" value="ECO:0007669"/>
    <property type="project" value="UniProtKB-KW"/>
</dbReference>
<dbReference type="SUPFAM" id="SSF56601">
    <property type="entry name" value="beta-lactamase/transpeptidase-like"/>
    <property type="match status" value="1"/>
</dbReference>
<keyword evidence="5" id="KW-0573">Peptidoglycan synthesis</keyword>
<evidence type="ECO:0000313" key="8">
    <source>
        <dbReference type="EMBL" id="AMB99353.1"/>
    </source>
</evidence>
<dbReference type="RefSeq" id="WP_067978906.1">
    <property type="nucleotide sequence ID" value="NZ_CP014163.1"/>
</dbReference>
<keyword evidence="4" id="KW-0133">Cell shape</keyword>
<evidence type="ECO:0000256" key="7">
    <source>
        <dbReference type="RuleBase" id="RU004016"/>
    </source>
</evidence>
<proteinExistence type="inferred from homology"/>
<keyword evidence="3" id="KW-0378">Hydrolase</keyword>
<name>A0A120IAW2_9LACT</name>
<evidence type="ECO:0000256" key="3">
    <source>
        <dbReference type="ARBA" id="ARBA00022801"/>
    </source>
</evidence>
<dbReference type="InterPro" id="IPR001967">
    <property type="entry name" value="Peptidase_S11_N"/>
</dbReference>
<dbReference type="KEGG" id="auh:AWM75_04765"/>
<dbReference type="GO" id="GO:0009002">
    <property type="term" value="F:serine-type D-Ala-D-Ala carboxypeptidase activity"/>
    <property type="evidence" value="ECO:0007669"/>
    <property type="project" value="InterPro"/>
</dbReference>
<dbReference type="Pfam" id="PF00768">
    <property type="entry name" value="Peptidase_S11"/>
    <property type="match status" value="1"/>
</dbReference>
<dbReference type="EMBL" id="CP014163">
    <property type="protein sequence ID" value="AMB99353.1"/>
    <property type="molecule type" value="Genomic_DNA"/>
</dbReference>
<keyword evidence="6" id="KW-0961">Cell wall biogenesis/degradation</keyword>
<dbReference type="InterPro" id="IPR000871">
    <property type="entry name" value="Beta-lactam_class-A"/>
</dbReference>
<evidence type="ECO:0000313" key="9">
    <source>
        <dbReference type="Proteomes" id="UP000062260"/>
    </source>
</evidence>
<dbReference type="OrthoDB" id="9791132at2"/>
<evidence type="ECO:0000256" key="5">
    <source>
        <dbReference type="ARBA" id="ARBA00022984"/>
    </source>
</evidence>
<sequence length="462" mass="51388">MIKRQVIGLACSIMFLASLIPNPVQAAGDKKDDLATFSQTVKKDQNLDINAAYAIDEETGQVLIDLDGHTKYGIASLTKLLSLFIVYDQIAAGRMSMDTKIPISPALSALSVGEDLSNVPLEERDDFYTVSQLIDMVIVGSANAATTALASYIAGSEPAFIENYMKPKLAELGIDDYAIYTASGLSGDHLITEDGSVSPFENEDENALSARDLTYLTRELIHRYPDVLARSQQVYVDFQMNEEQSFPVGNSNLFLPGLRYERPDVYGIKTGTEDFSGSSIVIQSEIGGRKIILTCLGAKDNDQRFIQTANILDSLQNKLTWQTLQIEGELVVPESDVRVHDGRIKTVDLEYKNNAGAFFPNNYNPSQSNQLHFSQTWQYDINGNIVVNAPLDQEKPVNTSLLSNDFYQNIEDQPGIINYLVPAENVPRVSFVVQIARLMSEMFGSWQDWLRSFLQEHQIIGR</sequence>
<dbReference type="GO" id="GO:0008800">
    <property type="term" value="F:beta-lactamase activity"/>
    <property type="evidence" value="ECO:0007669"/>
    <property type="project" value="InterPro"/>
</dbReference>
<accession>A0A120IAW2</accession>
<reference evidence="8 9" key="1">
    <citation type="journal article" date="2016" name="Genome Announc.">
        <title>Complete Genome Sequences of Aerococcus christensenii CCUG 28831T, Aerococcus sanguinicola CCUG 43001T, Aerococcus urinae CCUG 36881T, Aerococcus urinaeequi CCUG 28094T, Aerococcus urinaehominis CCUG 42038 BT, and Aerococcus viridans CCUG 4311T.</title>
        <authorList>
            <person name="Carkaci D."/>
            <person name="Dargis R."/>
            <person name="Nielsen X.C."/>
            <person name="Skovgaard O."/>
            <person name="Fuursted K."/>
            <person name="Christensen J.J."/>
        </authorList>
    </citation>
    <scope>NUCLEOTIDE SEQUENCE [LARGE SCALE GENOMIC DNA]</scope>
    <source>
        <strain evidence="8 9">CCUG42038B</strain>
    </source>
</reference>
<gene>
    <name evidence="8" type="ORF">AWM75_04765</name>
</gene>
<reference evidence="9" key="2">
    <citation type="submission" date="2016-01" db="EMBL/GenBank/DDBJ databases">
        <title>Six Aerococcus type strain genome sequencing and assembly using PacBio and Illumina Hiseq.</title>
        <authorList>
            <person name="Carkaci D."/>
            <person name="Dargis R."/>
            <person name="Nielsen X.C."/>
            <person name="Skovgaard O."/>
            <person name="Fuursted K."/>
            <person name="Christensen J.J."/>
        </authorList>
    </citation>
    <scope>NUCLEOTIDE SEQUENCE [LARGE SCALE GENOMIC DNA]</scope>
    <source>
        <strain evidence="9">CCUG42038B</strain>
    </source>
</reference>
<dbReference type="GO" id="GO:0009252">
    <property type="term" value="P:peptidoglycan biosynthetic process"/>
    <property type="evidence" value="ECO:0007669"/>
    <property type="project" value="UniProtKB-KW"/>
</dbReference>
<keyword evidence="9" id="KW-1185">Reference proteome</keyword>
<comment type="similarity">
    <text evidence="1 7">Belongs to the peptidase S11 family.</text>
</comment>
<dbReference type="PRINTS" id="PR00725">
    <property type="entry name" value="DADACBPTASE1"/>
</dbReference>
<evidence type="ECO:0000256" key="4">
    <source>
        <dbReference type="ARBA" id="ARBA00022960"/>
    </source>
</evidence>
<evidence type="ECO:0000256" key="1">
    <source>
        <dbReference type="ARBA" id="ARBA00007164"/>
    </source>
</evidence>
<evidence type="ECO:0000256" key="6">
    <source>
        <dbReference type="ARBA" id="ARBA00023316"/>
    </source>
</evidence>
<evidence type="ECO:0000256" key="2">
    <source>
        <dbReference type="ARBA" id="ARBA00022729"/>
    </source>
</evidence>
<dbReference type="PANTHER" id="PTHR35333:SF4">
    <property type="entry name" value="SLR0121 PROTEIN"/>
    <property type="match status" value="1"/>
</dbReference>
<dbReference type="STRING" id="128944.AWM75_04765"/>
<organism evidence="8 9">
    <name type="scientific">Aerococcus urinaehominis</name>
    <dbReference type="NCBI Taxonomy" id="128944"/>
    <lineage>
        <taxon>Bacteria</taxon>
        <taxon>Bacillati</taxon>
        <taxon>Bacillota</taxon>
        <taxon>Bacilli</taxon>
        <taxon>Lactobacillales</taxon>
        <taxon>Aerococcaceae</taxon>
        <taxon>Aerococcus</taxon>
    </lineage>
</organism>
<dbReference type="InterPro" id="IPR012338">
    <property type="entry name" value="Beta-lactam/transpept-like"/>
</dbReference>
<dbReference type="Proteomes" id="UP000062260">
    <property type="component" value="Chromosome"/>
</dbReference>
<dbReference type="GO" id="GO:0030655">
    <property type="term" value="P:beta-lactam antibiotic catabolic process"/>
    <property type="evidence" value="ECO:0007669"/>
    <property type="project" value="InterPro"/>
</dbReference>